<sequence length="66" mass="7478">MIRHLSADDLHMLLDDVDLQGESRPIGVPQQQINTVDYHFVSSHLGPETKKAFQQGYASDPVFKQQ</sequence>
<name>A0A833WKX4_PHYIN</name>
<evidence type="ECO:0000313" key="2">
    <source>
        <dbReference type="Proteomes" id="UP000602510"/>
    </source>
</evidence>
<reference evidence="1" key="1">
    <citation type="submission" date="2020-04" db="EMBL/GenBank/DDBJ databases">
        <title>Hybrid Assembly of Korean Phytophthora infestans isolates.</title>
        <authorList>
            <person name="Prokchorchik M."/>
            <person name="Lee Y."/>
            <person name="Seo J."/>
            <person name="Cho J.-H."/>
            <person name="Park Y.-E."/>
            <person name="Jang D.-C."/>
            <person name="Im J.-S."/>
            <person name="Choi J.-G."/>
            <person name="Park H.-J."/>
            <person name="Lee G.-B."/>
            <person name="Lee Y.-G."/>
            <person name="Hong S.-Y."/>
            <person name="Cho K."/>
            <person name="Sohn K.H."/>
        </authorList>
    </citation>
    <scope>NUCLEOTIDE SEQUENCE</scope>
    <source>
        <strain evidence="1">KR_1_A1</strain>
    </source>
</reference>
<dbReference type="EMBL" id="WSZM01000061">
    <property type="protein sequence ID" value="KAF4044778.1"/>
    <property type="molecule type" value="Genomic_DNA"/>
</dbReference>
<gene>
    <name evidence="1" type="ORF">GN244_ATG02861</name>
</gene>
<keyword evidence="2" id="KW-1185">Reference proteome</keyword>
<dbReference type="AlphaFoldDB" id="A0A833WKX4"/>
<dbReference type="Proteomes" id="UP000602510">
    <property type="component" value="Unassembled WGS sequence"/>
</dbReference>
<accession>A0A833WKX4</accession>
<organism evidence="1 2">
    <name type="scientific">Phytophthora infestans</name>
    <name type="common">Potato late blight agent</name>
    <name type="synonym">Botrytis infestans</name>
    <dbReference type="NCBI Taxonomy" id="4787"/>
    <lineage>
        <taxon>Eukaryota</taxon>
        <taxon>Sar</taxon>
        <taxon>Stramenopiles</taxon>
        <taxon>Oomycota</taxon>
        <taxon>Peronosporomycetes</taxon>
        <taxon>Peronosporales</taxon>
        <taxon>Peronosporaceae</taxon>
        <taxon>Phytophthora</taxon>
    </lineage>
</organism>
<evidence type="ECO:0000313" key="1">
    <source>
        <dbReference type="EMBL" id="KAF4044778.1"/>
    </source>
</evidence>
<protein>
    <submittedName>
        <fullName evidence="1">Uncharacterized protein</fullName>
    </submittedName>
</protein>
<proteinExistence type="predicted"/>
<comment type="caution">
    <text evidence="1">The sequence shown here is derived from an EMBL/GenBank/DDBJ whole genome shotgun (WGS) entry which is preliminary data.</text>
</comment>